<sequence length="264" mass="29577">MVSYGSAQTSTSGILVEDVLHLATEDVLWVLVEMKMQYEMCSCGQVQIGSFLDIVAPMVYLGWAWRRFLLLVSYRGRGLIADSFSICFGHGGIGSDYIQCEPNPFHLLARDKRRPPDPRIPFDMRLGLITQCDERDIKRYPSSPAWSLFSVTVSFFLMMGSPDANPSLIPRMSLTMQGGRHFTVYDRNNYDLHSELLGCIQENGTRYILTGVQVRILCGLAVHGHVNYDMEDYNNFPTEPHASMAPPAVAAGHGQLYDNSSVQL</sequence>
<reference evidence="1" key="1">
    <citation type="journal article" date="2021" name="J. Hered.">
        <title>Genome Assembly of Salicaceae Populus deltoides (Eastern Cottonwood) I-69 Based on Nanopore Sequencing and Hi-C Technologies.</title>
        <authorList>
            <person name="Bai S."/>
            <person name="Wu H."/>
            <person name="Zhang J."/>
            <person name="Pan Z."/>
            <person name="Zhao W."/>
            <person name="Li Z."/>
            <person name="Tong C."/>
        </authorList>
    </citation>
    <scope>NUCLEOTIDE SEQUENCE</scope>
    <source>
        <tissue evidence="1">Leaf</tissue>
    </source>
</reference>
<comment type="caution">
    <text evidence="1">The sequence shown here is derived from an EMBL/GenBank/DDBJ whole genome shotgun (WGS) entry which is preliminary data.</text>
</comment>
<keyword evidence="2" id="KW-1185">Reference proteome</keyword>
<protein>
    <submittedName>
        <fullName evidence="1">Uncharacterized protein</fullName>
    </submittedName>
</protein>
<gene>
    <name evidence="1" type="ORF">H0E87_010348</name>
</gene>
<proteinExistence type="predicted"/>
<dbReference type="AlphaFoldDB" id="A0A8T2YT55"/>
<accession>A0A8T2YT55</accession>
<evidence type="ECO:0000313" key="1">
    <source>
        <dbReference type="EMBL" id="KAH8508182.1"/>
    </source>
</evidence>
<evidence type="ECO:0000313" key="2">
    <source>
        <dbReference type="Proteomes" id="UP000807159"/>
    </source>
</evidence>
<dbReference type="Proteomes" id="UP000807159">
    <property type="component" value="Chromosome 5"/>
</dbReference>
<dbReference type="EMBL" id="JACEGQ020000005">
    <property type="protein sequence ID" value="KAH8508182.1"/>
    <property type="molecule type" value="Genomic_DNA"/>
</dbReference>
<organism evidence="1 2">
    <name type="scientific">Populus deltoides</name>
    <name type="common">Eastern poplar</name>
    <name type="synonym">Eastern cottonwood</name>
    <dbReference type="NCBI Taxonomy" id="3696"/>
    <lineage>
        <taxon>Eukaryota</taxon>
        <taxon>Viridiplantae</taxon>
        <taxon>Streptophyta</taxon>
        <taxon>Embryophyta</taxon>
        <taxon>Tracheophyta</taxon>
        <taxon>Spermatophyta</taxon>
        <taxon>Magnoliopsida</taxon>
        <taxon>eudicotyledons</taxon>
        <taxon>Gunneridae</taxon>
        <taxon>Pentapetalae</taxon>
        <taxon>rosids</taxon>
        <taxon>fabids</taxon>
        <taxon>Malpighiales</taxon>
        <taxon>Salicaceae</taxon>
        <taxon>Saliceae</taxon>
        <taxon>Populus</taxon>
    </lineage>
</organism>
<name>A0A8T2YT55_POPDE</name>